<dbReference type="GO" id="GO:0016887">
    <property type="term" value="F:ATP hydrolysis activity"/>
    <property type="evidence" value="ECO:0007669"/>
    <property type="project" value="InterPro"/>
</dbReference>
<keyword evidence="1" id="KW-0813">Transport</keyword>
<protein>
    <submittedName>
        <fullName evidence="6">ABC transporter ATP-binding protein</fullName>
    </submittedName>
</protein>
<dbReference type="RefSeq" id="WP_131280116.1">
    <property type="nucleotide sequence ID" value="NZ_CP031395.1"/>
</dbReference>
<dbReference type="InterPro" id="IPR051120">
    <property type="entry name" value="ABC_AA/LPS_Transport"/>
</dbReference>
<dbReference type="GO" id="GO:0005524">
    <property type="term" value="F:ATP binding"/>
    <property type="evidence" value="ECO:0007669"/>
    <property type="project" value="UniProtKB-KW"/>
</dbReference>
<feature type="domain" description="ABC transporter" evidence="5">
    <location>
        <begin position="11"/>
        <end position="263"/>
    </location>
</feature>
<organism evidence="6 7">
    <name type="scientific">Hylemonella gracilis</name>
    <dbReference type="NCBI Taxonomy" id="80880"/>
    <lineage>
        <taxon>Bacteria</taxon>
        <taxon>Pseudomonadati</taxon>
        <taxon>Pseudomonadota</taxon>
        <taxon>Betaproteobacteria</taxon>
        <taxon>Burkholderiales</taxon>
        <taxon>Comamonadaceae</taxon>
        <taxon>Hylemonella</taxon>
    </lineage>
</organism>
<reference evidence="6 7" key="1">
    <citation type="submission" date="2018-07" db="EMBL/GenBank/DDBJ databases">
        <title>Exploring interactions and the metabolic potential of the ultra-small soil bacteria Hylemonella gracilis.</title>
        <authorList>
            <person name="Tyc O."/>
            <person name="Kulkarni P."/>
            <person name="Gawehns F."/>
            <person name="Hundscheid M."/>
            <person name="Zweers H."/>
            <person name="Garbeva P."/>
        </authorList>
    </citation>
    <scope>NUCLEOTIDE SEQUENCE [LARGE SCALE GENOMIC DNA]</scope>
    <source>
        <strain evidence="6 7">NS1</strain>
    </source>
</reference>
<evidence type="ECO:0000256" key="1">
    <source>
        <dbReference type="ARBA" id="ARBA00022448"/>
    </source>
</evidence>
<dbReference type="InterPro" id="IPR032823">
    <property type="entry name" value="BCA_ABC_TP_C"/>
</dbReference>
<dbReference type="PROSITE" id="PS50893">
    <property type="entry name" value="ABC_TRANSPORTER_2"/>
    <property type="match status" value="1"/>
</dbReference>
<dbReference type="PANTHER" id="PTHR45772">
    <property type="entry name" value="CONSERVED COMPONENT OF ABC TRANSPORTER FOR NATURAL AMINO ACIDS-RELATED"/>
    <property type="match status" value="1"/>
</dbReference>
<dbReference type="GO" id="GO:0005886">
    <property type="term" value="C:plasma membrane"/>
    <property type="evidence" value="ECO:0007669"/>
    <property type="project" value="TreeGrafter"/>
</dbReference>
<dbReference type="InterPro" id="IPR003439">
    <property type="entry name" value="ABC_transporter-like_ATP-bd"/>
</dbReference>
<sequence length="266" mass="27701">MSVLTAAAALFQVQGLVKNFGALRATDDVSLAVNAGEIHALIGPNGAGKSTLVNLISGLHAPDAGRITLDGADLTPLPMHARVSAGLSRCFQITSIFPKATVLDNLLLAVQSSGGRHPGGGRGLLRVLQTFLGDRARDEALRAQAVSLAERVGLGGALDRAAGALPHGAQRQLDVALALAARPKLLLLDEPMAGMGPEDSERMTALIQTLKVDMAILLIEHDMKAVFALADRISVLVYGKVLTSGSVDDIRGNPQVQAVYLGTEEV</sequence>
<gene>
    <name evidence="6" type="ORF">DW355_11020</name>
</gene>
<evidence type="ECO:0000256" key="3">
    <source>
        <dbReference type="ARBA" id="ARBA00022741"/>
    </source>
</evidence>
<dbReference type="EMBL" id="CP031395">
    <property type="protein sequence ID" value="QBK05218.1"/>
    <property type="molecule type" value="Genomic_DNA"/>
</dbReference>
<keyword evidence="2" id="KW-0472">Membrane</keyword>
<evidence type="ECO:0000256" key="4">
    <source>
        <dbReference type="ARBA" id="ARBA00022840"/>
    </source>
</evidence>
<dbReference type="Pfam" id="PF12399">
    <property type="entry name" value="BCA_ABC_TP_C"/>
    <property type="match status" value="1"/>
</dbReference>
<dbReference type="SMART" id="SM00382">
    <property type="entry name" value="AAA"/>
    <property type="match status" value="1"/>
</dbReference>
<dbReference type="InterPro" id="IPR027417">
    <property type="entry name" value="P-loop_NTPase"/>
</dbReference>
<dbReference type="Gene3D" id="3.40.50.300">
    <property type="entry name" value="P-loop containing nucleotide triphosphate hydrolases"/>
    <property type="match status" value="1"/>
</dbReference>
<evidence type="ECO:0000259" key="5">
    <source>
        <dbReference type="PROSITE" id="PS50893"/>
    </source>
</evidence>
<dbReference type="AlphaFoldDB" id="A0A4P6UIP8"/>
<dbReference type="Pfam" id="PF00005">
    <property type="entry name" value="ABC_tran"/>
    <property type="match status" value="1"/>
</dbReference>
<keyword evidence="2" id="KW-1003">Cell membrane</keyword>
<dbReference type="SUPFAM" id="SSF52540">
    <property type="entry name" value="P-loop containing nucleoside triphosphate hydrolases"/>
    <property type="match status" value="1"/>
</dbReference>
<accession>A0A4P6UIP8</accession>
<evidence type="ECO:0000313" key="7">
    <source>
        <dbReference type="Proteomes" id="UP000292939"/>
    </source>
</evidence>
<keyword evidence="4 6" id="KW-0067">ATP-binding</keyword>
<dbReference type="PANTHER" id="PTHR45772:SF2">
    <property type="entry name" value="ABC TRANSPORTER ATP-BINDING PROTEIN"/>
    <property type="match status" value="1"/>
</dbReference>
<dbReference type="CDD" id="cd03219">
    <property type="entry name" value="ABC_Mj1267_LivG_branched"/>
    <property type="match status" value="1"/>
</dbReference>
<dbReference type="Proteomes" id="UP000292939">
    <property type="component" value="Chromosome"/>
</dbReference>
<evidence type="ECO:0000313" key="6">
    <source>
        <dbReference type="EMBL" id="QBK05218.1"/>
    </source>
</evidence>
<evidence type="ECO:0000256" key="2">
    <source>
        <dbReference type="ARBA" id="ARBA00022475"/>
    </source>
</evidence>
<dbReference type="KEGG" id="hgr:DW355_11020"/>
<dbReference type="InterPro" id="IPR003593">
    <property type="entry name" value="AAA+_ATPase"/>
</dbReference>
<dbReference type="OrthoDB" id="9781337at2"/>
<keyword evidence="3" id="KW-0547">Nucleotide-binding</keyword>
<name>A0A4P6UIP8_9BURK</name>
<proteinExistence type="predicted"/>